<dbReference type="Gene3D" id="3.40.50.300">
    <property type="entry name" value="P-loop containing nucleotide triphosphate hydrolases"/>
    <property type="match status" value="1"/>
</dbReference>
<dbReference type="InterPro" id="IPR027417">
    <property type="entry name" value="P-loop_NTPase"/>
</dbReference>
<gene>
    <name evidence="1" type="ORF">METZ01_LOCUS462103</name>
</gene>
<evidence type="ECO:0008006" key="2">
    <source>
        <dbReference type="Google" id="ProtNLM"/>
    </source>
</evidence>
<evidence type="ECO:0000313" key="1">
    <source>
        <dbReference type="EMBL" id="SVE09249.1"/>
    </source>
</evidence>
<reference evidence="1" key="1">
    <citation type="submission" date="2018-05" db="EMBL/GenBank/DDBJ databases">
        <authorList>
            <person name="Lanie J.A."/>
            <person name="Ng W.-L."/>
            <person name="Kazmierczak K.M."/>
            <person name="Andrzejewski T.M."/>
            <person name="Davidsen T.M."/>
            <person name="Wayne K.J."/>
            <person name="Tettelin H."/>
            <person name="Glass J.I."/>
            <person name="Rusch D."/>
            <person name="Podicherti R."/>
            <person name="Tsui H.-C.T."/>
            <person name="Winkler M.E."/>
        </authorList>
    </citation>
    <scope>NUCLEOTIDE SEQUENCE</scope>
</reference>
<protein>
    <recommendedName>
        <fullName evidence="2">ABC transporter domain-containing protein</fullName>
    </recommendedName>
</protein>
<name>A0A383ANW8_9ZZZZ</name>
<organism evidence="1">
    <name type="scientific">marine metagenome</name>
    <dbReference type="NCBI Taxonomy" id="408172"/>
    <lineage>
        <taxon>unclassified sequences</taxon>
        <taxon>metagenomes</taxon>
        <taxon>ecological metagenomes</taxon>
    </lineage>
</organism>
<accession>A0A383ANW8</accession>
<proteinExistence type="predicted"/>
<dbReference type="SUPFAM" id="SSF52540">
    <property type="entry name" value="P-loop containing nucleoside triphosphate hydrolases"/>
    <property type="match status" value="1"/>
</dbReference>
<feature type="non-terminal residue" evidence="1">
    <location>
        <position position="55"/>
    </location>
</feature>
<sequence>MNCVELRQVSLEVDGKLFLDQADLVVSAGESVVIAGLPGSGKSFVPRIILGLPGM</sequence>
<dbReference type="AlphaFoldDB" id="A0A383ANW8"/>
<dbReference type="EMBL" id="UINC01193565">
    <property type="protein sequence ID" value="SVE09249.1"/>
    <property type="molecule type" value="Genomic_DNA"/>
</dbReference>